<dbReference type="Proteomes" id="UP000215355">
    <property type="component" value="Chromosome 1"/>
</dbReference>
<sequence>MGLNGLKNIFIKLFIGRACPMGLGIIHSSFEMVFSSYDFEMKLTLKKIKNKFFVSL</sequence>
<protein>
    <submittedName>
        <fullName evidence="1">Uncharacterized protein</fullName>
    </submittedName>
</protein>
<organism evidence="1 2">
    <name type="scientific">Sphingobacterium mizutaii</name>
    <dbReference type="NCBI Taxonomy" id="1010"/>
    <lineage>
        <taxon>Bacteria</taxon>
        <taxon>Pseudomonadati</taxon>
        <taxon>Bacteroidota</taxon>
        <taxon>Sphingobacteriia</taxon>
        <taxon>Sphingobacteriales</taxon>
        <taxon>Sphingobacteriaceae</taxon>
        <taxon>Sphingobacterium</taxon>
    </lineage>
</organism>
<proteinExistence type="predicted"/>
<dbReference type="EMBL" id="LT906468">
    <property type="protein sequence ID" value="SNV41393.1"/>
    <property type="molecule type" value="Genomic_DNA"/>
</dbReference>
<name>A0AAJ5BYU4_9SPHI</name>
<dbReference type="KEGG" id="smiz:4412673_00473"/>
<dbReference type="AlphaFoldDB" id="A0AAJ5BYU4"/>
<gene>
    <name evidence="1" type="ORF">SAMEA4412673_00473</name>
</gene>
<reference evidence="1 2" key="1">
    <citation type="submission" date="2017-06" db="EMBL/GenBank/DDBJ databases">
        <authorList>
            <consortium name="Pathogen Informatics"/>
        </authorList>
    </citation>
    <scope>NUCLEOTIDE SEQUENCE [LARGE SCALE GENOMIC DNA]</scope>
    <source>
        <strain evidence="1 2">NCTC12149</strain>
    </source>
</reference>
<evidence type="ECO:0000313" key="2">
    <source>
        <dbReference type="Proteomes" id="UP000215355"/>
    </source>
</evidence>
<accession>A0AAJ5BYU4</accession>
<evidence type="ECO:0000313" key="1">
    <source>
        <dbReference type="EMBL" id="SNV41393.1"/>
    </source>
</evidence>